<keyword evidence="3" id="KW-1185">Reference proteome</keyword>
<feature type="transmembrane region" description="Helical" evidence="1">
    <location>
        <begin position="125"/>
        <end position="147"/>
    </location>
</feature>
<organism evidence="2 3">
    <name type="scientific">Pseudalgibacter alginicilyticus</name>
    <dbReference type="NCBI Taxonomy" id="1736674"/>
    <lineage>
        <taxon>Bacteria</taxon>
        <taxon>Pseudomonadati</taxon>
        <taxon>Bacteroidota</taxon>
        <taxon>Flavobacteriia</taxon>
        <taxon>Flavobacteriales</taxon>
        <taxon>Flavobacteriaceae</taxon>
        <taxon>Pseudalgibacter</taxon>
    </lineage>
</organism>
<evidence type="ECO:0000313" key="3">
    <source>
        <dbReference type="Proteomes" id="UP000057981"/>
    </source>
</evidence>
<dbReference type="KEGG" id="ahz:APS56_07560"/>
<dbReference type="OrthoDB" id="709028at2"/>
<feature type="transmembrane region" description="Helical" evidence="1">
    <location>
        <begin position="167"/>
        <end position="188"/>
    </location>
</feature>
<proteinExistence type="predicted"/>
<name>A0A0P0DAT3_9FLAO</name>
<accession>A0A0P0DAT3</accession>
<evidence type="ECO:0008006" key="4">
    <source>
        <dbReference type="Google" id="ProtNLM"/>
    </source>
</evidence>
<keyword evidence="1" id="KW-1133">Transmembrane helix</keyword>
<dbReference type="Proteomes" id="UP000057981">
    <property type="component" value="Chromosome"/>
</dbReference>
<keyword evidence="1" id="KW-0812">Transmembrane</keyword>
<evidence type="ECO:0000313" key="2">
    <source>
        <dbReference type="EMBL" id="ALJ04988.1"/>
    </source>
</evidence>
<feature type="transmembrane region" description="Helical" evidence="1">
    <location>
        <begin position="78"/>
        <end position="99"/>
    </location>
</feature>
<dbReference type="EMBL" id="CP012898">
    <property type="protein sequence ID" value="ALJ04988.1"/>
    <property type="molecule type" value="Genomic_DNA"/>
</dbReference>
<dbReference type="RefSeq" id="WP_054726812.1">
    <property type="nucleotide sequence ID" value="NZ_CP012898.1"/>
</dbReference>
<feature type="transmembrane region" description="Helical" evidence="1">
    <location>
        <begin position="40"/>
        <end position="58"/>
    </location>
</feature>
<dbReference type="PATRIC" id="fig|1736674.3.peg.1545"/>
<dbReference type="STRING" id="1736674.APS56_07560"/>
<dbReference type="AlphaFoldDB" id="A0A0P0DAT3"/>
<reference evidence="2 3" key="1">
    <citation type="submission" date="2015-10" db="EMBL/GenBank/DDBJ databases">
        <authorList>
            <person name="Gilbert D.G."/>
        </authorList>
    </citation>
    <scope>NUCLEOTIDE SEQUENCE [LARGE SCALE GENOMIC DNA]</scope>
    <source>
        <strain evidence="3">HZ-22</strain>
    </source>
</reference>
<keyword evidence="1" id="KW-0472">Membrane</keyword>
<protein>
    <recommendedName>
        <fullName evidence="4">Beta-carotene 15,15'-monooxygenase</fullName>
    </recommendedName>
</protein>
<evidence type="ECO:0000256" key="1">
    <source>
        <dbReference type="SAM" id="Phobius"/>
    </source>
</evidence>
<gene>
    <name evidence="2" type="ORF">APS56_07560</name>
</gene>
<sequence>MEGLDLLKKDWNRQDKNQKHLSQNEIYPMLHKKSSSIVKTLFYISVAELIFWILINTIPLFTSIEYREKLNMVYGSPFIFTAINILSYGIILLFIYLLFKSHQAISVTDNAKKLMKSILKTRKIIKYYVLYNLTLAFIAMSIGFYFGLTKNPEIASKLYKITNSEKLIMLSIVLISTAIFVFIIWIFYKLIYGLLLKRLNQNYKELKKIEI</sequence>